<reference evidence="1 2" key="1">
    <citation type="journal article" date="2020" name="ISME J.">
        <title>Comparative genomics reveals insights into cyanobacterial evolution and habitat adaptation.</title>
        <authorList>
            <person name="Chen M.Y."/>
            <person name="Teng W.K."/>
            <person name="Zhao L."/>
            <person name="Hu C.X."/>
            <person name="Zhou Y.K."/>
            <person name="Han B.P."/>
            <person name="Song L.R."/>
            <person name="Shu W.S."/>
        </authorList>
    </citation>
    <scope>NUCLEOTIDE SEQUENCE [LARGE SCALE GENOMIC DNA]</scope>
    <source>
        <strain evidence="1 2">FACHB-1370</strain>
    </source>
</reference>
<protein>
    <submittedName>
        <fullName evidence="1">CRISPR-associated protein Cmr3</fullName>
    </submittedName>
</protein>
<evidence type="ECO:0000313" key="1">
    <source>
        <dbReference type="EMBL" id="MBD2546692.1"/>
    </source>
</evidence>
<organism evidence="1 2">
    <name type="scientific">Planktothricoides raciborskii FACHB-1370</name>
    <dbReference type="NCBI Taxonomy" id="2949576"/>
    <lineage>
        <taxon>Bacteria</taxon>
        <taxon>Bacillati</taxon>
        <taxon>Cyanobacteriota</taxon>
        <taxon>Cyanophyceae</taxon>
        <taxon>Oscillatoriophycideae</taxon>
        <taxon>Oscillatoriales</taxon>
        <taxon>Oscillatoriaceae</taxon>
        <taxon>Planktothricoides</taxon>
    </lineage>
</organism>
<dbReference type="Pfam" id="PF09700">
    <property type="entry name" value="Cas_Cmr3"/>
    <property type="match status" value="1"/>
</dbReference>
<keyword evidence="2" id="KW-1185">Reference proteome</keyword>
<dbReference type="Gene3D" id="3.30.70.2940">
    <property type="match status" value="1"/>
</dbReference>
<dbReference type="Proteomes" id="UP000641954">
    <property type="component" value="Unassembled WGS sequence"/>
</dbReference>
<dbReference type="EMBL" id="JACJSK010000044">
    <property type="protein sequence ID" value="MBD2546692.1"/>
    <property type="molecule type" value="Genomic_DNA"/>
</dbReference>
<accession>A0ABR8EMA5</accession>
<proteinExistence type="predicted"/>
<comment type="caution">
    <text evidence="1">The sequence shown here is derived from an EMBL/GenBank/DDBJ whole genome shotgun (WGS) entry which is preliminary data.</text>
</comment>
<name>A0ABR8EMA5_9CYAN</name>
<sequence>MYWYSLTPLDVLLFRDAKPFSPGERAWATSVFPPNNHTIAGALRRLLGEKTNFTIKGVFFCHQDTLYFPRPLSFVGSNPLVPLDWKKDANLHQALWNQSQPCPLVKLKDDRKSSDKNEDEDLPSDEYYRQFLPSDVVKRYLETGEIPESAWITTDKNEKQPWTTETRPHNAIEEGTRQVKDADGYFVENAIRMSSGWSLAIGIDKELPSSIIQLGGEGHRAILTPSKALTKQWQEIHDISQDNFNRGMQKSEKAIAYLVTPGIFERKHDNGQYKNQSVCRAWPWEWKLAHTVNPNQKSGYLVSVATANSLPISCRIRENREMAEHSPKSIPAPQVFAAVPGSCYYLNKPEYLFADSPDSKPGKGLEKAKSWRQLGYSELLWINYKGE</sequence>
<dbReference type="InterPro" id="IPR019117">
    <property type="entry name" value="CRISPR-assoc_protein_Cmr3"/>
</dbReference>
<gene>
    <name evidence="1" type="ORF">H6G72_23215</name>
</gene>
<evidence type="ECO:0000313" key="2">
    <source>
        <dbReference type="Proteomes" id="UP000641954"/>
    </source>
</evidence>